<gene>
    <name evidence="1" type="ORF">SAMN05443574_103146</name>
</gene>
<evidence type="ECO:0000313" key="2">
    <source>
        <dbReference type="Proteomes" id="UP000182573"/>
    </source>
</evidence>
<accession>A0A1H2TE30</accession>
<dbReference type="AlphaFoldDB" id="A0A1H2TE30"/>
<organism evidence="1 2">
    <name type="scientific">Haloarcula vallismortis</name>
    <name type="common">Halobacterium vallismortis</name>
    <dbReference type="NCBI Taxonomy" id="28442"/>
    <lineage>
        <taxon>Archaea</taxon>
        <taxon>Methanobacteriati</taxon>
        <taxon>Methanobacteriota</taxon>
        <taxon>Stenosarchaea group</taxon>
        <taxon>Halobacteria</taxon>
        <taxon>Halobacteriales</taxon>
        <taxon>Haloarculaceae</taxon>
        <taxon>Haloarcula</taxon>
    </lineage>
</organism>
<dbReference type="Proteomes" id="UP000182573">
    <property type="component" value="Unassembled WGS sequence"/>
</dbReference>
<dbReference type="STRING" id="28442.SAMN05443574_103146"/>
<name>A0A1H2TE30_HALVA</name>
<dbReference type="EMBL" id="FNOF01000003">
    <property type="protein sequence ID" value="SDW41534.1"/>
    <property type="molecule type" value="Genomic_DNA"/>
</dbReference>
<protein>
    <submittedName>
        <fullName evidence="1">Uncharacterized protein</fullName>
    </submittedName>
</protein>
<sequence length="49" mass="5647">MGLFDNVASPGEEQSRRYTCLVCRASFDVQYHSCPDCGAYDIRRTKWLT</sequence>
<evidence type="ECO:0000313" key="1">
    <source>
        <dbReference type="EMBL" id="SDW41534.1"/>
    </source>
</evidence>
<dbReference type="RefSeq" id="WP_004515013.1">
    <property type="nucleotide sequence ID" value="NZ_FNOF01000003.1"/>
</dbReference>
<proteinExistence type="predicted"/>
<reference evidence="1 2" key="1">
    <citation type="submission" date="2016-10" db="EMBL/GenBank/DDBJ databases">
        <authorList>
            <person name="de Groot N.N."/>
        </authorList>
    </citation>
    <scope>NUCLEOTIDE SEQUENCE [LARGE SCALE GENOMIC DNA]</scope>
    <source>
        <strain evidence="1 2">DSM 3756</strain>
    </source>
</reference>